<sequence length="72" mass="8696">QWQRHRERMKERFPEGWHPTRKLSREAMEALRSLHALDKGTFTTPVLANKFKISPEAVRRILRSKWEPSKEK</sequence>
<keyword evidence="5" id="KW-1185">Reference proteome</keyword>
<dbReference type="OrthoDB" id="5578174at2759"/>
<dbReference type="FunCoup" id="A0A0C3PXX8">
    <property type="interactions" value="181"/>
</dbReference>
<evidence type="ECO:0000256" key="1">
    <source>
        <dbReference type="ARBA" id="ARBA00003548"/>
    </source>
</evidence>
<dbReference type="InterPro" id="IPR010487">
    <property type="entry name" value="NGRN/Rrg9"/>
</dbReference>
<evidence type="ECO:0000313" key="4">
    <source>
        <dbReference type="EMBL" id="KIO14356.1"/>
    </source>
</evidence>
<evidence type="ECO:0000256" key="2">
    <source>
        <dbReference type="ARBA" id="ARBA00010895"/>
    </source>
</evidence>
<reference evidence="5" key="2">
    <citation type="submission" date="2015-01" db="EMBL/GenBank/DDBJ databases">
        <title>Evolutionary Origins and Diversification of the Mycorrhizal Mutualists.</title>
        <authorList>
            <consortium name="DOE Joint Genome Institute"/>
            <consortium name="Mycorrhizal Genomics Consortium"/>
            <person name="Kohler A."/>
            <person name="Kuo A."/>
            <person name="Nagy L.G."/>
            <person name="Floudas D."/>
            <person name="Copeland A."/>
            <person name="Barry K.W."/>
            <person name="Cichocki N."/>
            <person name="Veneault-Fourrey C."/>
            <person name="LaButti K."/>
            <person name="Lindquist E.A."/>
            <person name="Lipzen A."/>
            <person name="Lundell T."/>
            <person name="Morin E."/>
            <person name="Murat C."/>
            <person name="Riley R."/>
            <person name="Ohm R."/>
            <person name="Sun H."/>
            <person name="Tunlid A."/>
            <person name="Henrissat B."/>
            <person name="Grigoriev I.V."/>
            <person name="Hibbett D.S."/>
            <person name="Martin F."/>
        </authorList>
    </citation>
    <scope>NUCLEOTIDE SEQUENCE [LARGE SCALE GENOMIC DNA]</scope>
    <source>
        <strain evidence="5">Marx 270</strain>
    </source>
</reference>
<dbReference type="EMBL" id="KN831945">
    <property type="protein sequence ID" value="KIO14356.1"/>
    <property type="molecule type" value="Genomic_DNA"/>
</dbReference>
<protein>
    <recommendedName>
        <fullName evidence="3">Required for respiratory growth protein 9, mitochondrial</fullName>
    </recommendedName>
</protein>
<feature type="non-terminal residue" evidence="4">
    <location>
        <position position="1"/>
    </location>
</feature>
<dbReference type="Proteomes" id="UP000054217">
    <property type="component" value="Unassembled WGS sequence"/>
</dbReference>
<accession>A0A0C3PXX8</accession>
<dbReference type="PANTHER" id="PTHR13475:SF3">
    <property type="entry name" value="NEUGRIN"/>
    <property type="match status" value="1"/>
</dbReference>
<name>A0A0C3PXX8_PISTI</name>
<dbReference type="InParanoid" id="A0A0C3PXX8"/>
<dbReference type="AlphaFoldDB" id="A0A0C3PXX8"/>
<dbReference type="Pfam" id="PF06413">
    <property type="entry name" value="Neugrin"/>
    <property type="match status" value="1"/>
</dbReference>
<evidence type="ECO:0000313" key="5">
    <source>
        <dbReference type="Proteomes" id="UP000054217"/>
    </source>
</evidence>
<dbReference type="HOGENOM" id="CLU_2729130_0_0_1"/>
<dbReference type="STRING" id="870435.A0A0C3PXX8"/>
<evidence type="ECO:0000256" key="3">
    <source>
        <dbReference type="ARBA" id="ARBA00013566"/>
    </source>
</evidence>
<comment type="similarity">
    <text evidence="2">Belongs to the RRG9 family.</text>
</comment>
<proteinExistence type="inferred from homology"/>
<dbReference type="GO" id="GO:0005634">
    <property type="term" value="C:nucleus"/>
    <property type="evidence" value="ECO:0007669"/>
    <property type="project" value="TreeGrafter"/>
</dbReference>
<organism evidence="4 5">
    <name type="scientific">Pisolithus tinctorius Marx 270</name>
    <dbReference type="NCBI Taxonomy" id="870435"/>
    <lineage>
        <taxon>Eukaryota</taxon>
        <taxon>Fungi</taxon>
        <taxon>Dikarya</taxon>
        <taxon>Basidiomycota</taxon>
        <taxon>Agaricomycotina</taxon>
        <taxon>Agaricomycetes</taxon>
        <taxon>Agaricomycetidae</taxon>
        <taxon>Boletales</taxon>
        <taxon>Sclerodermatineae</taxon>
        <taxon>Pisolithaceae</taxon>
        <taxon>Pisolithus</taxon>
    </lineage>
</organism>
<feature type="non-terminal residue" evidence="4">
    <location>
        <position position="72"/>
    </location>
</feature>
<dbReference type="PANTHER" id="PTHR13475">
    <property type="entry name" value="NEUGRIN"/>
    <property type="match status" value="1"/>
</dbReference>
<comment type="function">
    <text evidence="1">Required for respiratory activity and maintenance and expression of the mitochondrial genome.</text>
</comment>
<reference evidence="4 5" key="1">
    <citation type="submission" date="2014-04" db="EMBL/GenBank/DDBJ databases">
        <authorList>
            <consortium name="DOE Joint Genome Institute"/>
            <person name="Kuo A."/>
            <person name="Kohler A."/>
            <person name="Costa M.D."/>
            <person name="Nagy L.G."/>
            <person name="Floudas D."/>
            <person name="Copeland A."/>
            <person name="Barry K.W."/>
            <person name="Cichocki N."/>
            <person name="Veneault-Fourrey C."/>
            <person name="LaButti K."/>
            <person name="Lindquist E.A."/>
            <person name="Lipzen A."/>
            <person name="Lundell T."/>
            <person name="Morin E."/>
            <person name="Murat C."/>
            <person name="Sun H."/>
            <person name="Tunlid A."/>
            <person name="Henrissat B."/>
            <person name="Grigoriev I.V."/>
            <person name="Hibbett D.S."/>
            <person name="Martin F."/>
            <person name="Nordberg H.P."/>
            <person name="Cantor M.N."/>
            <person name="Hua S.X."/>
        </authorList>
    </citation>
    <scope>NUCLEOTIDE SEQUENCE [LARGE SCALE GENOMIC DNA]</scope>
    <source>
        <strain evidence="4 5">Marx 270</strain>
    </source>
</reference>
<gene>
    <name evidence="4" type="ORF">M404DRAFT_87289</name>
</gene>